<dbReference type="GO" id="GO:0012505">
    <property type="term" value="C:endomembrane system"/>
    <property type="evidence" value="ECO:0007669"/>
    <property type="project" value="TreeGrafter"/>
</dbReference>
<dbReference type="GO" id="GO:0006660">
    <property type="term" value="P:phosphatidylserine catabolic process"/>
    <property type="evidence" value="ECO:0007669"/>
    <property type="project" value="TreeGrafter"/>
</dbReference>
<dbReference type="PANTHER" id="PTHR12277:SF37">
    <property type="entry name" value="PROTEIN ABHD16B"/>
    <property type="match status" value="1"/>
</dbReference>
<proteinExistence type="predicted"/>
<dbReference type="GO" id="GO:0047372">
    <property type="term" value="F:monoacylglycerol lipase activity"/>
    <property type="evidence" value="ECO:0007669"/>
    <property type="project" value="TreeGrafter"/>
</dbReference>
<evidence type="ECO:0000313" key="3">
    <source>
        <dbReference type="Proteomes" id="UP001190640"/>
    </source>
</evidence>
<organism evidence="3 4">
    <name type="scientific">Eublepharis macularius</name>
    <name type="common">Leopard gecko</name>
    <name type="synonym">Cyrtodactylus macularius</name>
    <dbReference type="NCBI Taxonomy" id="481883"/>
    <lineage>
        <taxon>Eukaryota</taxon>
        <taxon>Metazoa</taxon>
        <taxon>Chordata</taxon>
        <taxon>Craniata</taxon>
        <taxon>Vertebrata</taxon>
        <taxon>Euteleostomi</taxon>
        <taxon>Lepidosauria</taxon>
        <taxon>Squamata</taxon>
        <taxon>Bifurcata</taxon>
        <taxon>Gekkota</taxon>
        <taxon>Eublepharidae</taxon>
        <taxon>Eublepharinae</taxon>
        <taxon>Eublepharis</taxon>
    </lineage>
</organism>
<gene>
    <name evidence="4" type="primary">LOC129331069</name>
</gene>
<evidence type="ECO:0000313" key="4">
    <source>
        <dbReference type="RefSeq" id="XP_054837371.1"/>
    </source>
</evidence>
<feature type="domain" description="AB hydrolase-1" evidence="2">
    <location>
        <begin position="157"/>
        <end position="259"/>
    </location>
</feature>
<dbReference type="Gene3D" id="3.40.50.1820">
    <property type="entry name" value="alpha/beta hydrolase"/>
    <property type="match status" value="1"/>
</dbReference>
<dbReference type="SUPFAM" id="SSF53474">
    <property type="entry name" value="alpha/beta-Hydrolases"/>
    <property type="match status" value="1"/>
</dbReference>
<dbReference type="PANTHER" id="PTHR12277">
    <property type="entry name" value="ALPHA/BETA HYDROLASE DOMAIN-CONTAINING PROTEIN"/>
    <property type="match status" value="1"/>
</dbReference>
<protein>
    <submittedName>
        <fullName evidence="4">Protein ABHD16B-like</fullName>
    </submittedName>
</protein>
<feature type="region of interest" description="Disordered" evidence="1">
    <location>
        <begin position="28"/>
        <end position="69"/>
    </location>
</feature>
<dbReference type="GO" id="GO:0004620">
    <property type="term" value="F:phospholipase activity"/>
    <property type="evidence" value="ECO:0007669"/>
    <property type="project" value="TreeGrafter"/>
</dbReference>
<dbReference type="RefSeq" id="XP_054837371.1">
    <property type="nucleotide sequence ID" value="XM_054981396.1"/>
</dbReference>
<keyword evidence="3" id="KW-1185">Reference proteome</keyword>
<evidence type="ECO:0000256" key="1">
    <source>
        <dbReference type="SAM" id="MobiDB-lite"/>
    </source>
</evidence>
<feature type="compositionally biased region" description="Low complexity" evidence="1">
    <location>
        <begin position="32"/>
        <end position="44"/>
    </location>
</feature>
<dbReference type="Proteomes" id="UP001190640">
    <property type="component" value="Chromosome 5"/>
</dbReference>
<dbReference type="KEGG" id="emc:129331069"/>
<dbReference type="InterPro" id="IPR029058">
    <property type="entry name" value="AB_hydrolase_fold"/>
</dbReference>
<reference evidence="4" key="1">
    <citation type="submission" date="2025-08" db="UniProtKB">
        <authorList>
            <consortium name="RefSeq"/>
        </authorList>
    </citation>
    <scope>IDENTIFICATION</scope>
    <source>
        <tissue evidence="4">Blood</tissue>
    </source>
</reference>
<dbReference type="InterPro" id="IPR000073">
    <property type="entry name" value="AB_hydrolase_1"/>
</dbReference>
<sequence>MCSKMKACLVIKDGCLFRNWPVEYRWDESKGSKSSSVGVGNGSSTTISKAPSLPTASKHGGPRLSQTSVLHSMKQSSSKLARYAIAHSLGRWLLYPGSVCLLNKIPLSLLVSGRTRLMEDFQGKRAKLVARDGNKIDTMFVDRRRRKDPLQRGMQLVICCEGNGSFYEVGCLFTPLKAGYSVLGWNHPGFARSTGKPYPKNDINAMEVVLQYAIHRLNFSLPDIAIYGYSLGSYTATWAAMSYPELGALILDASFDGLLPLAMKLIDKRWRKLVMKTVMEHFNLNVVEQLCKYPGPVLLIRRTLDEITSTQFSKENNIPIAKTNRANQLLLQLLKTRYPEIISGTEEVVQHWLSADSHVLESIVYNYLYKVDEDWCLGKLQSYKASLGPKADFPWMIGKGLSGRQKQQLALFLARKHLKNVMTTHGRTLPPEHFQLPWKL</sequence>
<accession>A0AA97JHM8</accession>
<dbReference type="GO" id="GO:0052651">
    <property type="term" value="P:monoacylglycerol catabolic process"/>
    <property type="evidence" value="ECO:0007669"/>
    <property type="project" value="TreeGrafter"/>
</dbReference>
<dbReference type="AlphaFoldDB" id="A0AA97JHM8"/>
<evidence type="ECO:0000259" key="2">
    <source>
        <dbReference type="Pfam" id="PF00561"/>
    </source>
</evidence>
<name>A0AA97JHM8_EUBMA</name>
<dbReference type="GeneID" id="129331069"/>
<dbReference type="Pfam" id="PF00561">
    <property type="entry name" value="Abhydrolase_1"/>
    <property type="match status" value="1"/>
</dbReference>